<name>A0A1F7YLS0_9BACT</name>
<feature type="region of interest" description="Disordered" evidence="1">
    <location>
        <begin position="86"/>
        <end position="110"/>
    </location>
</feature>
<dbReference type="AlphaFoldDB" id="A0A1F7YLS0"/>
<accession>A0A1F7YLS0</accession>
<comment type="caution">
    <text evidence="3">The sequence shown here is derived from an EMBL/GenBank/DDBJ whole genome shotgun (WGS) entry which is preliminary data.</text>
</comment>
<feature type="compositionally biased region" description="Polar residues" evidence="1">
    <location>
        <begin position="1"/>
        <end position="24"/>
    </location>
</feature>
<feature type="compositionally biased region" description="Pro residues" evidence="1">
    <location>
        <begin position="37"/>
        <end position="49"/>
    </location>
</feature>
<evidence type="ECO:0000256" key="2">
    <source>
        <dbReference type="SAM" id="Phobius"/>
    </source>
</evidence>
<feature type="compositionally biased region" description="Polar residues" evidence="1">
    <location>
        <begin position="87"/>
        <end position="97"/>
    </location>
</feature>
<proteinExistence type="predicted"/>
<keyword evidence="2" id="KW-0472">Membrane</keyword>
<keyword evidence="2" id="KW-1133">Transmembrane helix</keyword>
<evidence type="ECO:0000313" key="3">
    <source>
        <dbReference type="EMBL" id="OGM28232.1"/>
    </source>
</evidence>
<evidence type="ECO:0000256" key="1">
    <source>
        <dbReference type="SAM" id="MobiDB-lite"/>
    </source>
</evidence>
<feature type="transmembrane region" description="Helical" evidence="2">
    <location>
        <begin position="58"/>
        <end position="77"/>
    </location>
</feature>
<gene>
    <name evidence="3" type="ORF">A2801_04370</name>
</gene>
<keyword evidence="2" id="KW-0812">Transmembrane</keyword>
<sequence length="270" mass="30340">MNPEQNSSEGQVYNQEAQTEVTQPTPEPRQEVTTQPVDPPQMPAYPPDLPQKHSHKPFFIVIGIAVMLLVFVVVLLIRSTMNRDETTQPIETPSPTDSTEESDVTPLPTTAPSTVELQTFIEQGSYRIDYPVAWRLDATVFYNGEQKVAEFAPGTYTPITPITCGQIHQNQIEGADSLETEEGIGISFELPLGQEPVLRNESLTIANRNWQLLSYEITPEGAANLAPWYPHQYCTQENGKVFAITFYERNKDNFDIALHSQILSTLEFLE</sequence>
<protein>
    <submittedName>
        <fullName evidence="3">Uncharacterized protein</fullName>
    </submittedName>
</protein>
<feature type="region of interest" description="Disordered" evidence="1">
    <location>
        <begin position="1"/>
        <end position="49"/>
    </location>
</feature>
<dbReference type="Proteomes" id="UP000177263">
    <property type="component" value="Unassembled WGS sequence"/>
</dbReference>
<organism evidence="3 4">
    <name type="scientific">Candidatus Woesebacteria bacterium RIFCSPHIGHO2_01_FULL_41_10</name>
    <dbReference type="NCBI Taxonomy" id="1802500"/>
    <lineage>
        <taxon>Bacteria</taxon>
        <taxon>Candidatus Woeseibacteriota</taxon>
    </lineage>
</organism>
<evidence type="ECO:0000313" key="4">
    <source>
        <dbReference type="Proteomes" id="UP000177263"/>
    </source>
</evidence>
<dbReference type="EMBL" id="MGGM01000033">
    <property type="protein sequence ID" value="OGM28232.1"/>
    <property type="molecule type" value="Genomic_DNA"/>
</dbReference>
<reference evidence="3 4" key="1">
    <citation type="journal article" date="2016" name="Nat. Commun.">
        <title>Thousands of microbial genomes shed light on interconnected biogeochemical processes in an aquifer system.</title>
        <authorList>
            <person name="Anantharaman K."/>
            <person name="Brown C.T."/>
            <person name="Hug L.A."/>
            <person name="Sharon I."/>
            <person name="Castelle C.J."/>
            <person name="Probst A.J."/>
            <person name="Thomas B.C."/>
            <person name="Singh A."/>
            <person name="Wilkins M.J."/>
            <person name="Karaoz U."/>
            <person name="Brodie E.L."/>
            <person name="Williams K.H."/>
            <person name="Hubbard S.S."/>
            <person name="Banfield J.F."/>
        </authorList>
    </citation>
    <scope>NUCLEOTIDE SEQUENCE [LARGE SCALE GENOMIC DNA]</scope>
</reference>